<dbReference type="EMBL" id="BJYV01000004">
    <property type="protein sequence ID" value="GEO20954.1"/>
    <property type="molecule type" value="Genomic_DNA"/>
</dbReference>
<dbReference type="InterPro" id="IPR025232">
    <property type="entry name" value="DUF4174"/>
</dbReference>
<keyword evidence="1" id="KW-0732">Signal</keyword>
<dbReference type="RefSeq" id="WP_051160144.1">
    <property type="nucleotide sequence ID" value="NZ_BJYV01000004.1"/>
</dbReference>
<evidence type="ECO:0000313" key="4">
    <source>
        <dbReference type="Proteomes" id="UP000321301"/>
    </source>
</evidence>
<organism evidence="3 4">
    <name type="scientific">Cyclobacterium qasimii</name>
    <dbReference type="NCBI Taxonomy" id="1350429"/>
    <lineage>
        <taxon>Bacteria</taxon>
        <taxon>Pseudomonadati</taxon>
        <taxon>Bacteroidota</taxon>
        <taxon>Cytophagia</taxon>
        <taxon>Cytophagales</taxon>
        <taxon>Cyclobacteriaceae</taxon>
        <taxon>Cyclobacterium</taxon>
    </lineage>
</organism>
<evidence type="ECO:0000313" key="3">
    <source>
        <dbReference type="EMBL" id="GEO20954.1"/>
    </source>
</evidence>
<dbReference type="Pfam" id="PF13778">
    <property type="entry name" value="DUF4174"/>
    <property type="match status" value="1"/>
</dbReference>
<dbReference type="Proteomes" id="UP000321301">
    <property type="component" value="Unassembled WGS sequence"/>
</dbReference>
<name>A0A512C9S5_9BACT</name>
<comment type="caution">
    <text evidence="3">The sequence shown here is derived from an EMBL/GenBank/DDBJ whole genome shotgun (WGS) entry which is preliminary data.</text>
</comment>
<reference evidence="3 4" key="1">
    <citation type="submission" date="2019-07" db="EMBL/GenBank/DDBJ databases">
        <title>Whole genome shotgun sequence of Cyclobacterium qasimii NBRC 106168.</title>
        <authorList>
            <person name="Hosoyama A."/>
            <person name="Uohara A."/>
            <person name="Ohji S."/>
            <person name="Ichikawa N."/>
        </authorList>
    </citation>
    <scope>NUCLEOTIDE SEQUENCE [LARGE SCALE GENOMIC DNA]</scope>
    <source>
        <strain evidence="3 4">NBRC 106168</strain>
    </source>
</reference>
<evidence type="ECO:0000259" key="2">
    <source>
        <dbReference type="Pfam" id="PF13778"/>
    </source>
</evidence>
<keyword evidence="4" id="KW-1185">Reference proteome</keyword>
<accession>A0A512C9S5</accession>
<evidence type="ECO:0000256" key="1">
    <source>
        <dbReference type="ARBA" id="ARBA00022729"/>
    </source>
</evidence>
<dbReference type="AlphaFoldDB" id="A0A512C9S5"/>
<proteinExistence type="predicted"/>
<sequence length="143" mass="16745">MNILIIFLFLIASTLTQSNITLSDLQWKKRVLLVFPSDHKAEEMDFNLTDELEVKLKDRDLIYFYFGDSLISNSAYSFDSDYQKKLKQLYQMGSKQHSYVLIGKDGSSKMKKESDNIDWQTLFETIDAMPMRIKEIKRNPDKG</sequence>
<protein>
    <recommendedName>
        <fullName evidence="2">DUF4174 domain-containing protein</fullName>
    </recommendedName>
</protein>
<feature type="domain" description="DUF4174" evidence="2">
    <location>
        <begin position="22"/>
        <end position="135"/>
    </location>
</feature>
<gene>
    <name evidence="3" type="ORF">CQA01_14880</name>
</gene>